<dbReference type="Gene3D" id="1.10.287.950">
    <property type="entry name" value="Methyl-accepting chemotaxis protein"/>
    <property type="match status" value="1"/>
</dbReference>
<feature type="coiled-coil region" evidence="5">
    <location>
        <begin position="57"/>
        <end position="84"/>
    </location>
</feature>
<dbReference type="PANTHER" id="PTHR32089:SF120">
    <property type="entry name" value="METHYL-ACCEPTING CHEMOTAXIS PROTEIN TLPQ"/>
    <property type="match status" value="1"/>
</dbReference>
<dbReference type="SMART" id="SM00283">
    <property type="entry name" value="MA"/>
    <property type="match status" value="1"/>
</dbReference>
<evidence type="ECO:0000256" key="1">
    <source>
        <dbReference type="ARBA" id="ARBA00004370"/>
    </source>
</evidence>
<evidence type="ECO:0000256" key="5">
    <source>
        <dbReference type="SAM" id="Coils"/>
    </source>
</evidence>
<dbReference type="InterPro" id="IPR004089">
    <property type="entry name" value="MCPsignal_dom"/>
</dbReference>
<keyword evidence="6" id="KW-1133">Transmembrane helix</keyword>
<gene>
    <name evidence="8" type="ORF">GCM10022277_32780</name>
</gene>
<feature type="domain" description="Methyl-accepting transducer" evidence="7">
    <location>
        <begin position="423"/>
        <end position="636"/>
    </location>
</feature>
<comment type="similarity">
    <text evidence="3">Belongs to the methyl-accepting chemotaxis (MCP) protein family.</text>
</comment>
<feature type="transmembrane region" description="Helical" evidence="6">
    <location>
        <begin position="12"/>
        <end position="35"/>
    </location>
</feature>
<keyword evidence="5" id="KW-0175">Coiled coil</keyword>
<evidence type="ECO:0000256" key="2">
    <source>
        <dbReference type="ARBA" id="ARBA00023224"/>
    </source>
</evidence>
<keyword evidence="2 4" id="KW-0807">Transducer</keyword>
<dbReference type="PROSITE" id="PS50111">
    <property type="entry name" value="CHEMOTAXIS_TRANSDUC_2"/>
    <property type="match status" value="1"/>
</dbReference>
<evidence type="ECO:0000259" key="7">
    <source>
        <dbReference type="PROSITE" id="PS50111"/>
    </source>
</evidence>
<dbReference type="InterPro" id="IPR004090">
    <property type="entry name" value="Chemotax_Me-accpt_rcpt"/>
</dbReference>
<keyword evidence="6" id="KW-0812">Transmembrane</keyword>
<dbReference type="CDD" id="cd11386">
    <property type="entry name" value="MCP_signal"/>
    <property type="match status" value="1"/>
</dbReference>
<evidence type="ECO:0000313" key="9">
    <source>
        <dbReference type="Proteomes" id="UP001501565"/>
    </source>
</evidence>
<keyword evidence="9" id="KW-1185">Reference proteome</keyword>
<reference evidence="9" key="1">
    <citation type="journal article" date="2019" name="Int. J. Syst. Evol. Microbiol.">
        <title>The Global Catalogue of Microorganisms (GCM) 10K type strain sequencing project: providing services to taxonomists for standard genome sequencing and annotation.</title>
        <authorList>
            <consortium name="The Broad Institute Genomics Platform"/>
            <consortium name="The Broad Institute Genome Sequencing Center for Infectious Disease"/>
            <person name="Wu L."/>
            <person name="Ma J."/>
        </authorList>
    </citation>
    <scope>NUCLEOTIDE SEQUENCE [LARGE SCALE GENOMIC DNA]</scope>
    <source>
        <strain evidence="9">JCM 17551</strain>
    </source>
</reference>
<comment type="subcellular location">
    <subcellularLocation>
        <location evidence="1">Membrane</location>
    </subcellularLocation>
</comment>
<evidence type="ECO:0000256" key="4">
    <source>
        <dbReference type="PROSITE-ProRule" id="PRU00284"/>
    </source>
</evidence>
<proteinExistence type="inferred from homology"/>
<dbReference type="RefSeq" id="WP_344799670.1">
    <property type="nucleotide sequence ID" value="NZ_BAABBN010000012.1"/>
</dbReference>
<sequence>MALPTSQQAVRPLLFKTLAGLTLWFLACLILVFIVSNQSTTEKENHQTADNKSAQEFDVLQNTLKTLKKAVLALQQKQQSQSEQHAQQINGIRSEINTFIESEQLKANAQAKLQYESFMSATQTTLTQLEQAIETLHQNQQAQSQTPYIDPYSEEYFKRYNEVQKGLSTWLQLALDSGNDGLAYRITRTKYFLSTGSLYLSDLLTGNKLKTINNVMMNFQATIDYISRMEALSYQGKDELTDHIDELMDLGSQRFETYQNYHQNKHNNTQTALDALTLNLPVQKVDQAWQDIAFSALPKFPTTNQTSDIQFDHLIKDIDLATNAITELKRQLSTKAAPKNQQPQKQPYWLLLTLIVAGLAVCWLVFSLMSKRIVDQAEAMTQAALSNQATTMEAERVLALQGQKESNSALFKSGSAKIYQELQTQQNCTSQVQTQLIDIIASLEEITLKSTETSNTTDTAESRIQTGEETVVQAIDSIQDLSNDVSAASEVILNLEEQSKKVGAFLEVIVSIAEQTNLLALNAAIEAARAGDQGRGFAVVADEVRTLAKRTQDSTQQIRDIIEVLQADTQKAVSVMHSGREKAAFGAERTSSAGEALKEIQDVIHQIKAINQQVLDQSTQLAQHSNTADRNMEQVSQASLNIHKSLESIDQSMNSQLS</sequence>
<evidence type="ECO:0000256" key="3">
    <source>
        <dbReference type="ARBA" id="ARBA00029447"/>
    </source>
</evidence>
<comment type="caution">
    <text evidence="8">The sequence shown here is derived from an EMBL/GenBank/DDBJ whole genome shotgun (WGS) entry which is preliminary data.</text>
</comment>
<dbReference type="Proteomes" id="UP001501565">
    <property type="component" value="Unassembled WGS sequence"/>
</dbReference>
<feature type="transmembrane region" description="Helical" evidence="6">
    <location>
        <begin position="348"/>
        <end position="366"/>
    </location>
</feature>
<dbReference type="PANTHER" id="PTHR32089">
    <property type="entry name" value="METHYL-ACCEPTING CHEMOTAXIS PROTEIN MCPB"/>
    <property type="match status" value="1"/>
</dbReference>
<organism evidence="8 9">
    <name type="scientific">Litoribacillus peritrichatus</name>
    <dbReference type="NCBI Taxonomy" id="718191"/>
    <lineage>
        <taxon>Bacteria</taxon>
        <taxon>Pseudomonadati</taxon>
        <taxon>Pseudomonadota</taxon>
        <taxon>Gammaproteobacteria</taxon>
        <taxon>Oceanospirillales</taxon>
        <taxon>Oceanospirillaceae</taxon>
        <taxon>Litoribacillus</taxon>
    </lineage>
</organism>
<name>A0ABP7N384_9GAMM</name>
<dbReference type="EMBL" id="BAABBN010000012">
    <property type="protein sequence ID" value="GAA3933628.1"/>
    <property type="molecule type" value="Genomic_DNA"/>
</dbReference>
<dbReference type="PRINTS" id="PR00260">
    <property type="entry name" value="CHEMTRNSDUCR"/>
</dbReference>
<evidence type="ECO:0000256" key="6">
    <source>
        <dbReference type="SAM" id="Phobius"/>
    </source>
</evidence>
<evidence type="ECO:0000313" key="8">
    <source>
        <dbReference type="EMBL" id="GAA3933628.1"/>
    </source>
</evidence>
<keyword evidence="6" id="KW-0472">Membrane</keyword>
<protein>
    <recommendedName>
        <fullName evidence="7">Methyl-accepting transducer domain-containing protein</fullName>
    </recommendedName>
</protein>
<dbReference type="SUPFAM" id="SSF58104">
    <property type="entry name" value="Methyl-accepting chemotaxis protein (MCP) signaling domain"/>
    <property type="match status" value="1"/>
</dbReference>
<dbReference type="Pfam" id="PF00015">
    <property type="entry name" value="MCPsignal"/>
    <property type="match status" value="1"/>
</dbReference>
<accession>A0ABP7N384</accession>
<feature type="coiled-coil region" evidence="5">
    <location>
        <begin position="119"/>
        <end position="146"/>
    </location>
</feature>